<comment type="caution">
    <text evidence="1">The sequence shown here is derived from an EMBL/GenBank/DDBJ whole genome shotgun (WGS) entry which is preliminary data.</text>
</comment>
<evidence type="ECO:0000313" key="2">
    <source>
        <dbReference type="Proteomes" id="UP001596109"/>
    </source>
</evidence>
<dbReference type="RefSeq" id="WP_381429412.1">
    <property type="nucleotide sequence ID" value="NZ_JBHSNO010000001.1"/>
</dbReference>
<protein>
    <submittedName>
        <fullName evidence="1">Uncharacterized protein</fullName>
    </submittedName>
</protein>
<dbReference type="Proteomes" id="UP001596109">
    <property type="component" value="Unassembled WGS sequence"/>
</dbReference>
<sequence>MGILCPCGVSVNAFSKRNHVELKGKCGTITGDLTYLADVCITTLGKSTLSLKFVDNECPSKNDFLFTANAITSVVCQKEKLGCSVTVRGTGIVNGKQYPFTAVFKDHVFPGHDSVRSFVIIGFFDQNGAVFVPQGSITAIGCQTL</sequence>
<name>A0ABW0TE22_9BACL</name>
<proteinExistence type="predicted"/>
<keyword evidence="2" id="KW-1185">Reference proteome</keyword>
<reference evidence="2" key="1">
    <citation type="journal article" date="2019" name="Int. J. Syst. Evol. Microbiol.">
        <title>The Global Catalogue of Microorganisms (GCM) 10K type strain sequencing project: providing services to taxonomists for standard genome sequencing and annotation.</title>
        <authorList>
            <consortium name="The Broad Institute Genomics Platform"/>
            <consortium name="The Broad Institute Genome Sequencing Center for Infectious Disease"/>
            <person name="Wu L."/>
            <person name="Ma J."/>
        </authorList>
    </citation>
    <scope>NUCLEOTIDE SEQUENCE [LARGE SCALE GENOMIC DNA]</scope>
    <source>
        <strain evidence="2">CGMCC 4.1434</strain>
    </source>
</reference>
<organism evidence="1 2">
    <name type="scientific">Sporosarcina soli</name>
    <dbReference type="NCBI Taxonomy" id="334736"/>
    <lineage>
        <taxon>Bacteria</taxon>
        <taxon>Bacillati</taxon>
        <taxon>Bacillota</taxon>
        <taxon>Bacilli</taxon>
        <taxon>Bacillales</taxon>
        <taxon>Caryophanaceae</taxon>
        <taxon>Sporosarcina</taxon>
    </lineage>
</organism>
<dbReference type="EMBL" id="JBHSNO010000001">
    <property type="protein sequence ID" value="MFC5587418.1"/>
    <property type="molecule type" value="Genomic_DNA"/>
</dbReference>
<accession>A0ABW0TE22</accession>
<gene>
    <name evidence="1" type="ORF">ACFPRA_00660</name>
</gene>
<evidence type="ECO:0000313" key="1">
    <source>
        <dbReference type="EMBL" id="MFC5587418.1"/>
    </source>
</evidence>